<dbReference type="PANTHER" id="PTHR40618:SF1">
    <property type="entry name" value="B-ZIP TRANSCRIPTION FACTOR (EUROFUNG)"/>
    <property type="match status" value="1"/>
</dbReference>
<proteinExistence type="predicted"/>
<keyword evidence="3" id="KW-1185">Reference proteome</keyword>
<dbReference type="Gene3D" id="1.20.5.170">
    <property type="match status" value="1"/>
</dbReference>
<evidence type="ECO:0008006" key="4">
    <source>
        <dbReference type="Google" id="ProtNLM"/>
    </source>
</evidence>
<dbReference type="EMBL" id="ML996698">
    <property type="protein sequence ID" value="KAF2399287.1"/>
    <property type="molecule type" value="Genomic_DNA"/>
</dbReference>
<dbReference type="AlphaFoldDB" id="A0A6G1HTW8"/>
<evidence type="ECO:0000313" key="3">
    <source>
        <dbReference type="Proteomes" id="UP000799640"/>
    </source>
</evidence>
<dbReference type="PANTHER" id="PTHR40618">
    <property type="entry name" value="B-ZIP TRANSCRIPTION FACTOR (EUROFUNG)-RELATED"/>
    <property type="match status" value="1"/>
</dbReference>
<accession>A0A6G1HTW8</accession>
<evidence type="ECO:0000256" key="1">
    <source>
        <dbReference type="SAM" id="MobiDB-lite"/>
    </source>
</evidence>
<evidence type="ECO:0000313" key="2">
    <source>
        <dbReference type="EMBL" id="KAF2399287.1"/>
    </source>
</evidence>
<reference evidence="2" key="1">
    <citation type="journal article" date="2020" name="Stud. Mycol.">
        <title>101 Dothideomycetes genomes: a test case for predicting lifestyles and emergence of pathogens.</title>
        <authorList>
            <person name="Haridas S."/>
            <person name="Albert R."/>
            <person name="Binder M."/>
            <person name="Bloem J."/>
            <person name="Labutti K."/>
            <person name="Salamov A."/>
            <person name="Andreopoulos B."/>
            <person name="Baker S."/>
            <person name="Barry K."/>
            <person name="Bills G."/>
            <person name="Bluhm B."/>
            <person name="Cannon C."/>
            <person name="Castanera R."/>
            <person name="Culley D."/>
            <person name="Daum C."/>
            <person name="Ezra D."/>
            <person name="Gonzalez J."/>
            <person name="Henrissat B."/>
            <person name="Kuo A."/>
            <person name="Liang C."/>
            <person name="Lipzen A."/>
            <person name="Lutzoni F."/>
            <person name="Magnuson J."/>
            <person name="Mondo S."/>
            <person name="Nolan M."/>
            <person name="Ohm R."/>
            <person name="Pangilinan J."/>
            <person name="Park H.-J."/>
            <person name="Ramirez L."/>
            <person name="Alfaro M."/>
            <person name="Sun H."/>
            <person name="Tritt A."/>
            <person name="Yoshinaga Y."/>
            <person name="Zwiers L.-H."/>
            <person name="Turgeon B."/>
            <person name="Goodwin S."/>
            <person name="Spatafora J."/>
            <person name="Crous P."/>
            <person name="Grigoriev I."/>
        </authorList>
    </citation>
    <scope>NUCLEOTIDE SEQUENCE</scope>
    <source>
        <strain evidence="2">CBS 262.69</strain>
    </source>
</reference>
<name>A0A6G1HTW8_9PEZI</name>
<protein>
    <recommendedName>
        <fullName evidence="4">BZIP domain-containing protein</fullName>
    </recommendedName>
</protein>
<feature type="region of interest" description="Disordered" evidence="1">
    <location>
        <begin position="75"/>
        <end position="110"/>
    </location>
</feature>
<gene>
    <name evidence="2" type="ORF">EJ06DRAFT_557747</name>
</gene>
<sequence>MRRAQRNFQQRRATAIATLEMRVRELESTVEAMSTEFVAFGDRLLESSALAASQHAQVLQDLRDTTHRFLTLARAADPDPDAEPSHSQDVSSSSDDGGQGASEQSVQSPSVGLDPLSGFTASFSVGVPAYATVYPTVPASAPAGQFSPRLNYMLSPDPSSDQVFPMEYLIGSPESFPTRLFFDTIQEARSCLLGEVYAPGFIPSACRYRLFQESVTLVVEAIRQQLESMTINQSESLHLDPRLEEGGTNLYSRNEYRRLHPMLVQNAADIARQGGALSEWLDPWHAYQRLRQVWGLRLTSSAVLVPTHVRRAYLPGGAQFSATFGLPPPPQHEIGLEQPDTLINPQILIRRLNRTAMCLGDGPRFLTREVDEAAHWLLTEVVI</sequence>
<dbReference type="Proteomes" id="UP000799640">
    <property type="component" value="Unassembled WGS sequence"/>
</dbReference>
<organism evidence="2 3">
    <name type="scientific">Trichodelitschia bisporula</name>
    <dbReference type="NCBI Taxonomy" id="703511"/>
    <lineage>
        <taxon>Eukaryota</taxon>
        <taxon>Fungi</taxon>
        <taxon>Dikarya</taxon>
        <taxon>Ascomycota</taxon>
        <taxon>Pezizomycotina</taxon>
        <taxon>Dothideomycetes</taxon>
        <taxon>Dothideomycetes incertae sedis</taxon>
        <taxon>Phaeotrichales</taxon>
        <taxon>Phaeotrichaceae</taxon>
        <taxon>Trichodelitschia</taxon>
    </lineage>
</organism>
<feature type="compositionally biased region" description="Low complexity" evidence="1">
    <location>
        <begin position="85"/>
        <end position="105"/>
    </location>
</feature>
<dbReference type="CDD" id="cd14688">
    <property type="entry name" value="bZIP_YAP"/>
    <property type="match status" value="1"/>
</dbReference>